<evidence type="ECO:0000256" key="3">
    <source>
        <dbReference type="ARBA" id="ARBA00023002"/>
    </source>
</evidence>
<keyword evidence="5" id="KW-1185">Reference proteome</keyword>
<evidence type="ECO:0000256" key="1">
    <source>
        <dbReference type="ARBA" id="ARBA00006484"/>
    </source>
</evidence>
<dbReference type="SUPFAM" id="SSF51735">
    <property type="entry name" value="NAD(P)-binding Rossmann-fold domains"/>
    <property type="match status" value="1"/>
</dbReference>
<proteinExistence type="inferred from homology"/>
<dbReference type="PANTHER" id="PTHR43544">
    <property type="entry name" value="SHORT-CHAIN DEHYDROGENASE/REDUCTASE"/>
    <property type="match status" value="1"/>
</dbReference>
<comment type="caution">
    <text evidence="4">The sequence shown here is derived from an EMBL/GenBank/DDBJ whole genome shotgun (WGS) entry which is preliminary data.</text>
</comment>
<evidence type="ECO:0000256" key="2">
    <source>
        <dbReference type="ARBA" id="ARBA00022857"/>
    </source>
</evidence>
<accession>A0ABR3YET4</accession>
<protein>
    <submittedName>
        <fullName evidence="4">Uncharacterized protein</fullName>
    </submittedName>
</protein>
<dbReference type="Gene3D" id="3.40.50.720">
    <property type="entry name" value="NAD(P)-binding Rossmann-like Domain"/>
    <property type="match status" value="1"/>
</dbReference>
<sequence>MADSTVVFITGVRRGLGKALAQAYLARPNHIVIGSVRNTSDSNVQELKDTPTATGSKLHLVSFESTSSTDVAKAVKEIEAAGIAHIDLVIANSGVCPEPSTIAALDVNDVITAFNVNTAGPLILFQGVRHLLEKSKKSPKWVSMSSAAGSIGHLELFNAAPVAAYGISKAGMNWLTMAIHSAEKWLTAFSIHPGLVQTDMGNKGAQMIGLEIAPNTLEESTSKTIAVIDKASRESTSGKFINTIDDTEIPW</sequence>
<dbReference type="Pfam" id="PF00106">
    <property type="entry name" value="adh_short"/>
    <property type="match status" value="1"/>
</dbReference>
<evidence type="ECO:0000313" key="4">
    <source>
        <dbReference type="EMBL" id="KAL1886808.1"/>
    </source>
</evidence>
<evidence type="ECO:0000313" key="5">
    <source>
        <dbReference type="Proteomes" id="UP001583193"/>
    </source>
</evidence>
<keyword evidence="2" id="KW-0521">NADP</keyword>
<dbReference type="PRINTS" id="PR00081">
    <property type="entry name" value="GDHRDH"/>
</dbReference>
<dbReference type="InterPro" id="IPR036291">
    <property type="entry name" value="NAD(P)-bd_dom_sf"/>
</dbReference>
<organism evidence="4 5">
    <name type="scientific">Paecilomyces lecythidis</name>
    <dbReference type="NCBI Taxonomy" id="3004212"/>
    <lineage>
        <taxon>Eukaryota</taxon>
        <taxon>Fungi</taxon>
        <taxon>Dikarya</taxon>
        <taxon>Ascomycota</taxon>
        <taxon>Pezizomycotina</taxon>
        <taxon>Eurotiomycetes</taxon>
        <taxon>Eurotiomycetidae</taxon>
        <taxon>Eurotiales</taxon>
        <taxon>Thermoascaceae</taxon>
        <taxon>Paecilomyces</taxon>
    </lineage>
</organism>
<dbReference type="EMBL" id="JAVDPF010000001">
    <property type="protein sequence ID" value="KAL1886808.1"/>
    <property type="molecule type" value="Genomic_DNA"/>
</dbReference>
<dbReference type="InterPro" id="IPR002347">
    <property type="entry name" value="SDR_fam"/>
</dbReference>
<dbReference type="PANTHER" id="PTHR43544:SF7">
    <property type="entry name" value="NADB-LER2"/>
    <property type="match status" value="1"/>
</dbReference>
<dbReference type="Proteomes" id="UP001583193">
    <property type="component" value="Unassembled WGS sequence"/>
</dbReference>
<gene>
    <name evidence="4" type="ORF">Plec18167_000743</name>
</gene>
<name>A0ABR3YET4_9EURO</name>
<comment type="similarity">
    <text evidence="1">Belongs to the short-chain dehydrogenases/reductases (SDR) family.</text>
</comment>
<dbReference type="InterPro" id="IPR051468">
    <property type="entry name" value="Fungal_SecMetab_SDRs"/>
</dbReference>
<keyword evidence="3" id="KW-0560">Oxidoreductase</keyword>
<reference evidence="4 5" key="1">
    <citation type="journal article" date="2024" name="IMA Fungus">
        <title>IMA Genome - F19 : A genome assembly and annotation guide to empower mycologists, including annotated draft genome sequences of Ceratocystis pirilliformis, Diaporthe australafricana, Fusarium ophioides, Paecilomyces lecythidis, and Sporothrix stenoceras.</title>
        <authorList>
            <person name="Aylward J."/>
            <person name="Wilson A.M."/>
            <person name="Visagie C.M."/>
            <person name="Spraker J."/>
            <person name="Barnes I."/>
            <person name="Buitendag C."/>
            <person name="Ceriani C."/>
            <person name="Del Mar Angel L."/>
            <person name="du Plessis D."/>
            <person name="Fuchs T."/>
            <person name="Gasser K."/>
            <person name="Kramer D."/>
            <person name="Li W."/>
            <person name="Munsamy K."/>
            <person name="Piso A."/>
            <person name="Price J.L."/>
            <person name="Sonnekus B."/>
            <person name="Thomas C."/>
            <person name="van der Nest A."/>
            <person name="van Dijk A."/>
            <person name="van Heerden A."/>
            <person name="van Vuuren N."/>
            <person name="Yilmaz N."/>
            <person name="Duong T.A."/>
            <person name="van der Merwe N.A."/>
            <person name="Wingfield M.J."/>
            <person name="Wingfield B.D."/>
        </authorList>
    </citation>
    <scope>NUCLEOTIDE SEQUENCE [LARGE SCALE GENOMIC DNA]</scope>
    <source>
        <strain evidence="4 5">CMW 18167</strain>
    </source>
</reference>